<dbReference type="KEGG" id="ard:AXF14_11230"/>
<dbReference type="RefSeq" id="WP_067943269.1">
    <property type="nucleotide sequence ID" value="NZ_CAUSVG010000012.1"/>
</dbReference>
<dbReference type="Proteomes" id="UP000065220">
    <property type="component" value="Chromosome"/>
</dbReference>
<sequence length="156" mass="16958">MITELGARRATGTCGFRLMPADDLAEAPSSAAVSVIREALLMSYTWVHPVDGEQEGVLLVSGKPEDGPVTATLFDTWHQHPGVMTLTGERTPDGGARLEATYLEEWGWQVDVALGEAEASMVMRNVVPESALGMLPEDDPSSKAEPYDARVARWRF</sequence>
<evidence type="ECO:0000313" key="1">
    <source>
        <dbReference type="EMBL" id="AMD88040.1"/>
    </source>
</evidence>
<proteinExistence type="predicted"/>
<organism evidence="1 2">
    <name type="scientific">Actinomyces radicidentis</name>
    <dbReference type="NCBI Taxonomy" id="111015"/>
    <lineage>
        <taxon>Bacteria</taxon>
        <taxon>Bacillati</taxon>
        <taxon>Actinomycetota</taxon>
        <taxon>Actinomycetes</taxon>
        <taxon>Actinomycetales</taxon>
        <taxon>Actinomycetaceae</taxon>
        <taxon>Actinomyces</taxon>
    </lineage>
</organism>
<gene>
    <name evidence="1" type="ORF">AXF14_11230</name>
</gene>
<evidence type="ECO:0000313" key="2">
    <source>
        <dbReference type="Proteomes" id="UP000065220"/>
    </source>
</evidence>
<name>A0A109W325_ACTRD</name>
<reference evidence="2" key="1">
    <citation type="submission" date="2016-02" db="EMBL/GenBank/DDBJ databases">
        <authorList>
            <person name="Holder M.E."/>
            <person name="Ajami N.J."/>
            <person name="Petrosino J.F."/>
        </authorList>
    </citation>
    <scope>NUCLEOTIDE SEQUENCE [LARGE SCALE GENOMIC DNA]</scope>
    <source>
        <strain evidence="2">CCUG 36733</strain>
    </source>
</reference>
<accession>A0A109W325</accession>
<dbReference type="OrthoDB" id="3782589at2"/>
<dbReference type="AlphaFoldDB" id="A0A109W325"/>
<protein>
    <submittedName>
        <fullName evidence="1">Uncharacterized protein</fullName>
    </submittedName>
</protein>
<dbReference type="EMBL" id="CP014228">
    <property type="protein sequence ID" value="AMD88040.1"/>
    <property type="molecule type" value="Genomic_DNA"/>
</dbReference>
<dbReference type="STRING" id="111015.AXF14_11230"/>
<keyword evidence="2" id="KW-1185">Reference proteome</keyword>